<protein>
    <submittedName>
        <fullName evidence="1">Uncharacterized protein</fullName>
    </submittedName>
</protein>
<dbReference type="RefSeq" id="WP_159546616.1">
    <property type="nucleotide sequence ID" value="NZ_CP047156.1"/>
</dbReference>
<accession>A0A7L4YQE3</accession>
<dbReference type="OrthoDB" id="2403548at2"/>
<evidence type="ECO:0000313" key="2">
    <source>
        <dbReference type="Proteomes" id="UP000463857"/>
    </source>
</evidence>
<dbReference type="EMBL" id="CP047156">
    <property type="protein sequence ID" value="QHC01481.1"/>
    <property type="molecule type" value="Genomic_DNA"/>
</dbReference>
<dbReference type="InParanoid" id="A0A7L4YQE3"/>
<proteinExistence type="predicted"/>
<evidence type="ECO:0000313" key="1">
    <source>
        <dbReference type="EMBL" id="QHC01481.1"/>
    </source>
</evidence>
<organism evidence="1 2">
    <name type="scientific">Epidermidibacterium keratini</name>
    <dbReference type="NCBI Taxonomy" id="1891644"/>
    <lineage>
        <taxon>Bacteria</taxon>
        <taxon>Bacillati</taxon>
        <taxon>Actinomycetota</taxon>
        <taxon>Actinomycetes</taxon>
        <taxon>Sporichthyales</taxon>
        <taxon>Sporichthyaceae</taxon>
        <taxon>Epidermidibacterium</taxon>
    </lineage>
</organism>
<dbReference type="KEGG" id="eke:EK0264_15075"/>
<dbReference type="AlphaFoldDB" id="A0A7L4YQE3"/>
<dbReference type="Proteomes" id="UP000463857">
    <property type="component" value="Chromosome"/>
</dbReference>
<gene>
    <name evidence="1" type="ORF">EK0264_15075</name>
</gene>
<name>A0A7L4YQE3_9ACTN</name>
<keyword evidence="2" id="KW-1185">Reference proteome</keyword>
<reference evidence="1 2" key="1">
    <citation type="journal article" date="2018" name="Int. J. Syst. Evol. Microbiol.">
        <title>Epidermidibacterium keratini gen. nov., sp. nov., a member of the family Sporichthyaceae, isolated from keratin epidermis.</title>
        <authorList>
            <person name="Lee D.G."/>
            <person name="Trujillo M.E."/>
            <person name="Kang S."/>
            <person name="Nam J.J."/>
            <person name="Kim Y.J."/>
        </authorList>
    </citation>
    <scope>NUCLEOTIDE SEQUENCE [LARGE SCALE GENOMIC DNA]</scope>
    <source>
        <strain evidence="1 2">EPI-7</strain>
    </source>
</reference>
<sequence length="386" mass="43555">MPEISFSDTHQTGTRLQTTVRRDDDEEMVLWFELPWEFRPHDDLINLTLATLCGKLYDTVRLDLPASERCQATLRRITDAEVVCAQAAPFFRGNGDRTALAFSGGFDSLAAREFMPPEAELVALDFGGRFARERRFFERFEPHIVATNLVDVGMHRASWAFMTVGHILLRDVLRIERCSFGSVLEASKAFLAPAYRHQFARLPAFEYLGISIFNPVAGLTEIATVMTVLKSQPDLVSDCLESVATRGEGKYYRKQLMVRAVSHALGVSTDIADMPEPRNWFGLGDDFATDFLSPYLLAHTSTEQLAGLYSDEIPLEVLEFADQPNLDFFTRLNTTITEAEHARERQETFAHGARFDIQPYGRDDWQQLGRWRAAMVAAGMLAAQAR</sequence>